<name>A0A6L2NDV8_TANCI</name>
<proteinExistence type="predicted"/>
<dbReference type="EMBL" id="BKCJ010008743">
    <property type="protein sequence ID" value="GEU83739.1"/>
    <property type="molecule type" value="Genomic_DNA"/>
</dbReference>
<organism evidence="1">
    <name type="scientific">Tanacetum cinerariifolium</name>
    <name type="common">Dalmatian daisy</name>
    <name type="synonym">Chrysanthemum cinerariifolium</name>
    <dbReference type="NCBI Taxonomy" id="118510"/>
    <lineage>
        <taxon>Eukaryota</taxon>
        <taxon>Viridiplantae</taxon>
        <taxon>Streptophyta</taxon>
        <taxon>Embryophyta</taxon>
        <taxon>Tracheophyta</taxon>
        <taxon>Spermatophyta</taxon>
        <taxon>Magnoliopsida</taxon>
        <taxon>eudicotyledons</taxon>
        <taxon>Gunneridae</taxon>
        <taxon>Pentapetalae</taxon>
        <taxon>asterids</taxon>
        <taxon>campanulids</taxon>
        <taxon>Asterales</taxon>
        <taxon>Asteraceae</taxon>
        <taxon>Asteroideae</taxon>
        <taxon>Anthemideae</taxon>
        <taxon>Anthemidinae</taxon>
        <taxon>Tanacetum</taxon>
    </lineage>
</organism>
<gene>
    <name evidence="1" type="ORF">Tci_055717</name>
</gene>
<reference evidence="1" key="1">
    <citation type="journal article" date="2019" name="Sci. Rep.">
        <title>Draft genome of Tanacetum cinerariifolium, the natural source of mosquito coil.</title>
        <authorList>
            <person name="Yamashiro T."/>
            <person name="Shiraishi A."/>
            <person name="Satake H."/>
            <person name="Nakayama K."/>
        </authorList>
    </citation>
    <scope>NUCLEOTIDE SEQUENCE</scope>
</reference>
<protein>
    <submittedName>
        <fullName evidence="1">Uncharacterized protein</fullName>
    </submittedName>
</protein>
<accession>A0A6L2NDV8</accession>
<dbReference type="AlphaFoldDB" id="A0A6L2NDV8"/>
<evidence type="ECO:0000313" key="1">
    <source>
        <dbReference type="EMBL" id="GEU83739.1"/>
    </source>
</evidence>
<sequence length="86" mass="9971">GPLRSTTQALEIDSLKRKDKKLEKKQKSRTHKLKRLYKGRIEAIDVDEDITLVNDQDAKMFDVTDLHSEEVFVDNDDADKKVNDEV</sequence>
<comment type="caution">
    <text evidence="1">The sequence shown here is derived from an EMBL/GenBank/DDBJ whole genome shotgun (WGS) entry which is preliminary data.</text>
</comment>
<feature type="non-terminal residue" evidence="1">
    <location>
        <position position="1"/>
    </location>
</feature>